<organism evidence="1 2">
    <name type="scientific">Tetradesmus obliquus</name>
    <name type="common">Green alga</name>
    <name type="synonym">Acutodesmus obliquus</name>
    <dbReference type="NCBI Taxonomy" id="3088"/>
    <lineage>
        <taxon>Eukaryota</taxon>
        <taxon>Viridiplantae</taxon>
        <taxon>Chlorophyta</taxon>
        <taxon>core chlorophytes</taxon>
        <taxon>Chlorophyceae</taxon>
        <taxon>CS clade</taxon>
        <taxon>Sphaeropleales</taxon>
        <taxon>Scenedesmaceae</taxon>
        <taxon>Tetradesmus</taxon>
    </lineage>
</organism>
<evidence type="ECO:0008006" key="3">
    <source>
        <dbReference type="Google" id="ProtNLM"/>
    </source>
</evidence>
<dbReference type="AlphaFoldDB" id="A0A383VIE8"/>
<proteinExistence type="predicted"/>
<reference evidence="1 2" key="1">
    <citation type="submission" date="2016-10" db="EMBL/GenBank/DDBJ databases">
        <authorList>
            <person name="Cai Z."/>
        </authorList>
    </citation>
    <scope>NUCLEOTIDE SEQUENCE [LARGE SCALE GENOMIC DNA]</scope>
</reference>
<name>A0A383VIE8_TETOB</name>
<dbReference type="EMBL" id="FNXT01000424">
    <property type="protein sequence ID" value="SZX64609.1"/>
    <property type="molecule type" value="Genomic_DNA"/>
</dbReference>
<gene>
    <name evidence="1" type="ORF">BQ4739_LOCUS5110</name>
</gene>
<sequence length="495" mass="52409">MIADRIAQFFKQDELSDVDVVIILRPAADQAGQKSGSVQDGQQQCCPPAEDSLAQFPAHRLVLFAADYFKAQAHNIWTGTSDTAGKAAPSSTCSRPLLQLSVDSTEQLPAAEAVTAALYGVSDALCSLQQQQLVDAVVIADRIGAAEVVEQSVGMLQAAAVQADGVSAATMETLANLPVWPTCLLPLLLPVIRHASCCAANLTELAAILAADTGSRVQRMLLTVLGDLEAVWRDAQLQALLLQLPLPAVQLLLSCDQLRVASEDTVLYTATQYVAVLAKVVRLAGKAALAQLVRAPHLSRAALAGQALSSNPVLLLSCYSKQLRSLVSYKLVTSGGAVPAEALDIIADMPAAWKLGQRQLLANDDLRLTWRLPVEELAAACRKSFAGNQTVTLESPTQSTLVAGGRWNLMVDCMQEQEQGVSGTVVGVFVALFDMRPDEVLYVYKCKLSCNGESRELACPGAHAPARAGHLLDVGPMSAGGGWDEAACQWQGSCS</sequence>
<evidence type="ECO:0000313" key="2">
    <source>
        <dbReference type="Proteomes" id="UP000256970"/>
    </source>
</evidence>
<keyword evidence="2" id="KW-1185">Reference proteome</keyword>
<accession>A0A383VIE8</accession>
<dbReference type="Proteomes" id="UP000256970">
    <property type="component" value="Unassembled WGS sequence"/>
</dbReference>
<evidence type="ECO:0000313" key="1">
    <source>
        <dbReference type="EMBL" id="SZX64609.1"/>
    </source>
</evidence>
<protein>
    <recommendedName>
        <fullName evidence="3">BTB domain-containing protein</fullName>
    </recommendedName>
</protein>